<evidence type="ECO:0000313" key="1">
    <source>
        <dbReference type="EMBL" id="MEB3346748.1"/>
    </source>
</evidence>
<proteinExistence type="predicted"/>
<dbReference type="EMBL" id="JAYKLX010000007">
    <property type="protein sequence ID" value="MEB3346748.1"/>
    <property type="molecule type" value="Genomic_DNA"/>
</dbReference>
<accession>A0ABU5ZXX4</accession>
<dbReference type="CDD" id="cd02440">
    <property type="entry name" value="AdoMet_MTases"/>
    <property type="match status" value="1"/>
</dbReference>
<comment type="caution">
    <text evidence="1">The sequence shown here is derived from an EMBL/GenBank/DDBJ whole genome shotgun (WGS) entry which is preliminary data.</text>
</comment>
<name>A0ABU5ZXX4_9FLAO</name>
<evidence type="ECO:0000313" key="2">
    <source>
        <dbReference type="Proteomes" id="UP001327027"/>
    </source>
</evidence>
<dbReference type="InterPro" id="IPR029063">
    <property type="entry name" value="SAM-dependent_MTases_sf"/>
</dbReference>
<dbReference type="Gene3D" id="3.40.50.150">
    <property type="entry name" value="Vaccinia Virus protein VP39"/>
    <property type="match status" value="1"/>
</dbReference>
<dbReference type="Proteomes" id="UP001327027">
    <property type="component" value="Unassembled WGS sequence"/>
</dbReference>
<dbReference type="GO" id="GO:0008168">
    <property type="term" value="F:methyltransferase activity"/>
    <property type="evidence" value="ECO:0007669"/>
    <property type="project" value="UniProtKB-KW"/>
</dbReference>
<protein>
    <submittedName>
        <fullName evidence="1">Methyltransferase domain-containing protein</fullName>
    </submittedName>
</protein>
<keyword evidence="1" id="KW-0808">Transferase</keyword>
<dbReference type="GO" id="GO:0032259">
    <property type="term" value="P:methylation"/>
    <property type="evidence" value="ECO:0007669"/>
    <property type="project" value="UniProtKB-KW"/>
</dbReference>
<reference evidence="1 2" key="1">
    <citation type="journal article" date="2013" name="Int. J. Syst. Evol. Microbiol.">
        <title>Aquimarina gracilis sp. nov., isolated from the gut microflora of a mussel, Mytilus coruscus, and emended description of Aquimarina spongiae.</title>
        <authorList>
            <person name="Park S.C."/>
            <person name="Choe H.N."/>
            <person name="Baik K.S."/>
            <person name="Seong C.N."/>
        </authorList>
    </citation>
    <scope>NUCLEOTIDE SEQUENCE [LARGE SCALE GENOMIC DNA]</scope>
    <source>
        <strain evidence="1 2">PSC32</strain>
    </source>
</reference>
<keyword evidence="1" id="KW-0489">Methyltransferase</keyword>
<dbReference type="SUPFAM" id="SSF53335">
    <property type="entry name" value="S-adenosyl-L-methionine-dependent methyltransferases"/>
    <property type="match status" value="1"/>
</dbReference>
<keyword evidence="2" id="KW-1185">Reference proteome</keyword>
<dbReference type="RefSeq" id="WP_324180777.1">
    <property type="nucleotide sequence ID" value="NZ_BAABAW010000020.1"/>
</dbReference>
<gene>
    <name evidence="1" type="ORF">U6A24_14820</name>
</gene>
<organism evidence="1 2">
    <name type="scientific">Aquimarina gracilis</name>
    <dbReference type="NCBI Taxonomy" id="874422"/>
    <lineage>
        <taxon>Bacteria</taxon>
        <taxon>Pseudomonadati</taxon>
        <taxon>Bacteroidota</taxon>
        <taxon>Flavobacteriia</taxon>
        <taxon>Flavobacteriales</taxon>
        <taxon>Flavobacteriaceae</taxon>
        <taxon>Aquimarina</taxon>
    </lineage>
</organism>
<sequence>MSDLIEQQREHFENISEKYYNARKSTNHLYLKELMWRFFFKNKTQLKDNQLSVLEPMCGYSEGKSILERNIGVLGSYEGFDYSSVLVEKVKEMNPDLNVYVQDVSTFKSDKKFDVIIIIGGLHHVPSMCEEVVQNLRNNLKSQGAFIVLEPTHNNIIFRKIRERIYNKNTLFDQETEKAFRLKELNNLFLNNGYKLADQMYPGLLSYILFYNPDAFPFLNIGGKGLVKLAFKIDSFFFRNYIGRKLSFATLSMFTID</sequence>
<dbReference type="Pfam" id="PF13489">
    <property type="entry name" value="Methyltransf_23"/>
    <property type="match status" value="1"/>
</dbReference>